<dbReference type="EMBL" id="AGZR01000005">
    <property type="protein sequence ID" value="EPD33442.1"/>
    <property type="molecule type" value="Genomic_DNA"/>
</dbReference>
<organism evidence="5 6">
    <name type="scientific">Propionimicrobium lymphophilum ACS-093-V-SCH5</name>
    <dbReference type="NCBI Taxonomy" id="883161"/>
    <lineage>
        <taxon>Bacteria</taxon>
        <taxon>Bacillati</taxon>
        <taxon>Actinomycetota</taxon>
        <taxon>Actinomycetes</taxon>
        <taxon>Propionibacteriales</taxon>
        <taxon>Propionibacteriaceae</taxon>
        <taxon>Propionimicrobium</taxon>
    </lineage>
</organism>
<dbReference type="Pfam" id="PF00196">
    <property type="entry name" value="GerE"/>
    <property type="match status" value="1"/>
</dbReference>
<dbReference type="SMART" id="SM00421">
    <property type="entry name" value="HTH_LUXR"/>
    <property type="match status" value="1"/>
</dbReference>
<proteinExistence type="predicted"/>
<keyword evidence="3" id="KW-0804">Transcription</keyword>
<dbReference type="RefSeq" id="WP_016455816.1">
    <property type="nucleotide sequence ID" value="NZ_KE150269.1"/>
</dbReference>
<dbReference type="InterPro" id="IPR000792">
    <property type="entry name" value="Tscrpt_reg_LuxR_C"/>
</dbReference>
<accession>S2WLB7</accession>
<dbReference type="HOGENOM" id="CLU_347096_0_0_11"/>
<gene>
    <name evidence="5" type="ORF">HMPREF9306_00982</name>
</gene>
<evidence type="ECO:0000256" key="2">
    <source>
        <dbReference type="ARBA" id="ARBA00023125"/>
    </source>
</evidence>
<dbReference type="InterPro" id="IPR016032">
    <property type="entry name" value="Sig_transdc_resp-reg_C-effctor"/>
</dbReference>
<evidence type="ECO:0000259" key="4">
    <source>
        <dbReference type="PROSITE" id="PS50043"/>
    </source>
</evidence>
<dbReference type="PANTHER" id="PTHR44688:SF16">
    <property type="entry name" value="DNA-BINDING TRANSCRIPTIONAL ACTIVATOR DEVR_DOSR"/>
    <property type="match status" value="1"/>
</dbReference>
<protein>
    <recommendedName>
        <fullName evidence="4">HTH luxR-type domain-containing protein</fullName>
    </recommendedName>
</protein>
<dbReference type="PATRIC" id="fig|883161.3.peg.980"/>
<keyword evidence="2" id="KW-0238">DNA-binding</keyword>
<evidence type="ECO:0000313" key="5">
    <source>
        <dbReference type="EMBL" id="EPD33442.1"/>
    </source>
</evidence>
<dbReference type="PANTHER" id="PTHR44688">
    <property type="entry name" value="DNA-BINDING TRANSCRIPTIONAL ACTIVATOR DEVR_DOSR"/>
    <property type="match status" value="1"/>
</dbReference>
<feature type="domain" description="HTH luxR-type" evidence="4">
    <location>
        <begin position="746"/>
        <end position="811"/>
    </location>
</feature>
<keyword evidence="6" id="KW-1185">Reference proteome</keyword>
<keyword evidence="1" id="KW-0805">Transcription regulation</keyword>
<dbReference type="AlphaFoldDB" id="S2WLB7"/>
<evidence type="ECO:0000256" key="3">
    <source>
        <dbReference type="ARBA" id="ARBA00023163"/>
    </source>
</evidence>
<dbReference type="PROSITE" id="PS50043">
    <property type="entry name" value="HTH_LUXR_2"/>
    <property type="match status" value="1"/>
</dbReference>
<dbReference type="OrthoDB" id="3733226at2"/>
<sequence>MDVYFEDPYLKDAPLPSSWPATEVYPPVGKTKVLEAIKPRITKEFLHGRLAVINCSREFLPFEIATHCLGSFCDHELFSCKLAPGDPIPEGLAKAEGAVVVGISGTQTELEELWSKLRPILFFRKDHNSAIVIESDTEELPSIIRTDADSIFLSSQMRLTDEELSQVFDKVTSTNVSIRLETTGGAAGLVAALSEDHFSYWTKEFDEISLDWAKRIFANYDFKAIEPFTWAPSLSNSAYEELSGLNVSDVDNFSFLIAVNRNRRFIPYALSVQLHRFIENEEPGHNPAYRKNLIEKIFQMNNTMVVDQIRMLAWLSAWEKLDSVLKYRMAWLSLLSDEQRKLFACAFPSYPPLDLKSLCVANDYLRLGDSKFRYWAGGVWAKLKYLLPHSGQHPKGTLVNELVENIGLYDKPDKAITVDFTRSRIKHYVKRFSELVNDADKFEQYSENDIALLVEVINGIIDAGLISGMYREITELVRINNILYKTYPDFISNFRNLRANMLARAALVETYNLNVPQGVEYLEEFESNWSGINKQADEIYEIALMHIRMRKLKSRLADFQIQDLHESYSPYRATLLTLFRAAETSRSTAISYAKGILDRVSWLDIPKWQWWSLRSILILLYANEGKPNEGAELLTNAWYPEYCREILGARLRLANGEVTRALEETNKILDVPALPILWRIICYTVKISCLEILGRPASEISSTLDIVKWSDIPELVPTFPSSARRAIVDRLDPSEIIGSGSLEEVVSVKRPVLTPRQLEILRLLATGMNQPKIAEALFISKETVKSTCRGIYKRLNVSGRDQAVAEGKKLGMI</sequence>
<dbReference type="SUPFAM" id="SSF46894">
    <property type="entry name" value="C-terminal effector domain of the bipartite response regulators"/>
    <property type="match status" value="1"/>
</dbReference>
<dbReference type="Gene3D" id="1.10.10.10">
    <property type="entry name" value="Winged helix-like DNA-binding domain superfamily/Winged helix DNA-binding domain"/>
    <property type="match status" value="1"/>
</dbReference>
<evidence type="ECO:0000256" key="1">
    <source>
        <dbReference type="ARBA" id="ARBA00023015"/>
    </source>
</evidence>
<dbReference type="Proteomes" id="UP000014417">
    <property type="component" value="Unassembled WGS sequence"/>
</dbReference>
<dbReference type="CDD" id="cd06170">
    <property type="entry name" value="LuxR_C_like"/>
    <property type="match status" value="1"/>
</dbReference>
<dbReference type="STRING" id="883161.HMPREF9306_00982"/>
<dbReference type="PRINTS" id="PR00038">
    <property type="entry name" value="HTHLUXR"/>
</dbReference>
<dbReference type="GO" id="GO:0006355">
    <property type="term" value="P:regulation of DNA-templated transcription"/>
    <property type="evidence" value="ECO:0007669"/>
    <property type="project" value="InterPro"/>
</dbReference>
<evidence type="ECO:0000313" key="6">
    <source>
        <dbReference type="Proteomes" id="UP000014417"/>
    </source>
</evidence>
<name>S2WLB7_9ACTN</name>
<comment type="caution">
    <text evidence="5">The sequence shown here is derived from an EMBL/GenBank/DDBJ whole genome shotgun (WGS) entry which is preliminary data.</text>
</comment>
<dbReference type="GO" id="GO:0003677">
    <property type="term" value="F:DNA binding"/>
    <property type="evidence" value="ECO:0007669"/>
    <property type="project" value="UniProtKB-KW"/>
</dbReference>
<dbReference type="InterPro" id="IPR036388">
    <property type="entry name" value="WH-like_DNA-bd_sf"/>
</dbReference>
<reference evidence="5 6" key="1">
    <citation type="submission" date="2013-04" db="EMBL/GenBank/DDBJ databases">
        <title>The Genome Sequence of Propionimicrobium lymphophilum ACS-093-V-SCH5.</title>
        <authorList>
            <consortium name="The Broad Institute Genomics Platform"/>
            <person name="Earl A."/>
            <person name="Ward D."/>
            <person name="Feldgarden M."/>
            <person name="Gevers D."/>
            <person name="Saerens B."/>
            <person name="Vaneechoutte M."/>
            <person name="Walker B."/>
            <person name="Young S."/>
            <person name="Zeng Q."/>
            <person name="Gargeya S."/>
            <person name="Fitzgerald M."/>
            <person name="Haas B."/>
            <person name="Abouelleil A."/>
            <person name="Allen A.W."/>
            <person name="Alvarado L."/>
            <person name="Arachchi H.M."/>
            <person name="Berlin A.M."/>
            <person name="Chapman S.B."/>
            <person name="Gainer-Dewar J."/>
            <person name="Goldberg J."/>
            <person name="Griggs A."/>
            <person name="Gujja S."/>
            <person name="Hansen M."/>
            <person name="Howarth C."/>
            <person name="Imamovic A."/>
            <person name="Ireland A."/>
            <person name="Larimer J."/>
            <person name="McCowan C."/>
            <person name="Murphy C."/>
            <person name="Pearson M."/>
            <person name="Poon T.W."/>
            <person name="Priest M."/>
            <person name="Roberts A."/>
            <person name="Saif S."/>
            <person name="Shea T."/>
            <person name="Sisk P."/>
            <person name="Sykes S."/>
            <person name="Wortman J."/>
            <person name="Nusbaum C."/>
            <person name="Birren B."/>
        </authorList>
    </citation>
    <scope>NUCLEOTIDE SEQUENCE [LARGE SCALE GENOMIC DNA]</scope>
    <source>
        <strain evidence="5 6">ACS-093-V-SCH5</strain>
    </source>
</reference>